<dbReference type="GO" id="GO:0071763">
    <property type="term" value="P:nuclear membrane organization"/>
    <property type="evidence" value="ECO:0007669"/>
    <property type="project" value="TreeGrafter"/>
</dbReference>
<feature type="transmembrane region" description="Helical" evidence="7">
    <location>
        <begin position="320"/>
        <end position="349"/>
    </location>
</feature>
<keyword evidence="4" id="KW-0256">Endoplasmic reticulum</keyword>
<dbReference type="PANTHER" id="PTHR13416:SF2">
    <property type="entry name" value="TRANSMEMBRANE PROTEIN 43"/>
    <property type="match status" value="1"/>
</dbReference>
<keyword evidence="3 7" id="KW-0812">Transmembrane</keyword>
<evidence type="ECO:0000313" key="8">
    <source>
        <dbReference type="EMBL" id="KTD07883.1"/>
    </source>
</evidence>
<dbReference type="STRING" id="455.Ljam_2078"/>
<dbReference type="OrthoDB" id="273988at2"/>
<dbReference type="Pfam" id="PF07787">
    <property type="entry name" value="TMEM43"/>
    <property type="match status" value="1"/>
</dbReference>
<evidence type="ECO:0000256" key="2">
    <source>
        <dbReference type="ARBA" id="ARBA00004586"/>
    </source>
</evidence>
<evidence type="ECO:0000256" key="7">
    <source>
        <dbReference type="SAM" id="Phobius"/>
    </source>
</evidence>
<evidence type="ECO:0000256" key="4">
    <source>
        <dbReference type="ARBA" id="ARBA00022824"/>
    </source>
</evidence>
<evidence type="ECO:0008006" key="10">
    <source>
        <dbReference type="Google" id="ProtNLM"/>
    </source>
</evidence>
<dbReference type="PATRIC" id="fig|455.5.peg.2190"/>
<sequence length="397" mass="44238">MPEEIVTKSWGSRIKDAFLGVVGGILLIVAAIILAFWNESHGLHTAQSLREAQRILISVPNAPVNPQNNLRVVYTSGLATTKDILSDPLLGISQNAIGLHRRVEMYQWKQNQETKTESQLGGSEKQTTTYTYQKVWSTRLIDSTKFKYQENHNNPAAMPIESMQWYAKTVTVGEFQLPFDLVTKISETQALDLEKVNTTALQNKLDIPVRYINNQLYGGKDYKNPQIGDVRISLIATLPQTVSIIGQQTGNTLQAYMAKAGQPVLLLVSGQQSPEQMIQEALTENRLFTWILRGVSLLMMIAGFSLMLKPIVVLADVVPVLGSIAGFGTGFIAFICGLVLWTIVTAIAWFAIRPWWSAGLLFVSFAFIYFLYRRRKSQQLAATPQASGDIDRSKNIE</sequence>
<dbReference type="InterPro" id="IPR012430">
    <property type="entry name" value="TMEM43_fam"/>
</dbReference>
<evidence type="ECO:0000256" key="3">
    <source>
        <dbReference type="ARBA" id="ARBA00022692"/>
    </source>
</evidence>
<dbReference type="PANTHER" id="PTHR13416">
    <property type="match status" value="1"/>
</dbReference>
<keyword evidence="6 7" id="KW-0472">Membrane</keyword>
<evidence type="ECO:0000313" key="9">
    <source>
        <dbReference type="Proteomes" id="UP000054715"/>
    </source>
</evidence>
<dbReference type="GO" id="GO:0006629">
    <property type="term" value="P:lipid metabolic process"/>
    <property type="evidence" value="ECO:0007669"/>
    <property type="project" value="TreeGrafter"/>
</dbReference>
<name>A0A0W0UJ01_9GAMM</name>
<accession>A0A0W0UJ01</accession>
<evidence type="ECO:0000256" key="1">
    <source>
        <dbReference type="ARBA" id="ARBA00004127"/>
    </source>
</evidence>
<proteinExistence type="predicted"/>
<dbReference type="Proteomes" id="UP000054715">
    <property type="component" value="Unassembled WGS sequence"/>
</dbReference>
<evidence type="ECO:0000256" key="5">
    <source>
        <dbReference type="ARBA" id="ARBA00022989"/>
    </source>
</evidence>
<protein>
    <recommendedName>
        <fullName evidence="10">Transmembrane protein</fullName>
    </recommendedName>
</protein>
<reference evidence="8 9" key="1">
    <citation type="submission" date="2015-11" db="EMBL/GenBank/DDBJ databases">
        <title>Genomic analysis of 38 Legionella species identifies large and diverse effector repertoires.</title>
        <authorList>
            <person name="Burstein D."/>
            <person name="Amaro F."/>
            <person name="Zusman T."/>
            <person name="Lifshitz Z."/>
            <person name="Cohen O."/>
            <person name="Gilbert J.A."/>
            <person name="Pupko T."/>
            <person name="Shuman H.A."/>
            <person name="Segal G."/>
        </authorList>
    </citation>
    <scope>NUCLEOTIDE SEQUENCE [LARGE SCALE GENOMIC DNA]</scope>
    <source>
        <strain evidence="8 9">JA-26-G1-E2</strain>
    </source>
</reference>
<comment type="subcellular location">
    <subcellularLocation>
        <location evidence="1">Endomembrane system</location>
        <topology evidence="1">Multi-pass membrane protein</topology>
    </subcellularLocation>
    <subcellularLocation>
        <location evidence="2">Endoplasmic reticulum membrane</location>
    </subcellularLocation>
</comment>
<dbReference type="GO" id="GO:0012505">
    <property type="term" value="C:endomembrane system"/>
    <property type="evidence" value="ECO:0007669"/>
    <property type="project" value="UniProtKB-SubCell"/>
</dbReference>
<dbReference type="EMBL" id="LNYG01000013">
    <property type="protein sequence ID" value="KTD07883.1"/>
    <property type="molecule type" value="Genomic_DNA"/>
</dbReference>
<keyword evidence="5 7" id="KW-1133">Transmembrane helix</keyword>
<organism evidence="8 9">
    <name type="scientific">Legionella jamestowniensis</name>
    <dbReference type="NCBI Taxonomy" id="455"/>
    <lineage>
        <taxon>Bacteria</taxon>
        <taxon>Pseudomonadati</taxon>
        <taxon>Pseudomonadota</taxon>
        <taxon>Gammaproteobacteria</taxon>
        <taxon>Legionellales</taxon>
        <taxon>Legionellaceae</taxon>
        <taxon>Legionella</taxon>
    </lineage>
</organism>
<dbReference type="RefSeq" id="WP_058449960.1">
    <property type="nucleotide sequence ID" value="NZ_CAAAJF010000002.1"/>
</dbReference>
<feature type="transmembrane region" description="Helical" evidence="7">
    <location>
        <begin position="17"/>
        <end position="37"/>
    </location>
</feature>
<gene>
    <name evidence="8" type="ORF">Ljam_2078</name>
</gene>
<evidence type="ECO:0000256" key="6">
    <source>
        <dbReference type="ARBA" id="ARBA00023136"/>
    </source>
</evidence>
<feature type="transmembrane region" description="Helical" evidence="7">
    <location>
        <begin position="355"/>
        <end position="372"/>
    </location>
</feature>
<dbReference type="AlphaFoldDB" id="A0A0W0UJ01"/>
<comment type="caution">
    <text evidence="8">The sequence shown here is derived from an EMBL/GenBank/DDBJ whole genome shotgun (WGS) entry which is preliminary data.</text>
</comment>